<dbReference type="AlphaFoldDB" id="A0AAD5NH19"/>
<gene>
    <name evidence="2" type="ORF">LWI28_023303</name>
</gene>
<accession>A0AAD5NH19</accession>
<dbReference type="EMBL" id="JAJSOW010000107">
    <property type="protein sequence ID" value="KAI9157484.1"/>
    <property type="molecule type" value="Genomic_DNA"/>
</dbReference>
<dbReference type="PANTHER" id="PTHR31210">
    <property type="entry name" value="OS06G0731900 PROTEIN"/>
    <property type="match status" value="1"/>
</dbReference>
<keyword evidence="3" id="KW-1185">Reference proteome</keyword>
<dbReference type="PANTHER" id="PTHR31210:SF11">
    <property type="entry name" value="KETOGLUTARATE REDUCTASE TRANS-SPLICING-LIKE PROTEIN, PUTATIVE (DUF707)-RELATED"/>
    <property type="match status" value="1"/>
</dbReference>
<reference evidence="2" key="1">
    <citation type="journal article" date="2022" name="Plant J.">
        <title>Strategies of tolerance reflected in two North American maple genomes.</title>
        <authorList>
            <person name="McEvoy S.L."/>
            <person name="Sezen U.U."/>
            <person name="Trouern-Trend A."/>
            <person name="McMahon S.M."/>
            <person name="Schaberg P.G."/>
            <person name="Yang J."/>
            <person name="Wegrzyn J.L."/>
            <person name="Swenson N.G."/>
        </authorList>
    </citation>
    <scope>NUCLEOTIDE SEQUENCE</scope>
    <source>
        <strain evidence="2">91603</strain>
    </source>
</reference>
<feature type="chain" id="PRO_5042267331" evidence="1">
    <location>
        <begin position="26"/>
        <end position="141"/>
    </location>
</feature>
<protein>
    <submittedName>
        <fullName evidence="2">Uncharacterized protein</fullName>
    </submittedName>
</protein>
<evidence type="ECO:0000256" key="1">
    <source>
        <dbReference type="SAM" id="SignalP"/>
    </source>
</evidence>
<keyword evidence="1" id="KW-0732">Signal</keyword>
<dbReference type="Proteomes" id="UP001064489">
    <property type="component" value="Chromosome 12"/>
</dbReference>
<proteinExistence type="predicted"/>
<reference evidence="2" key="2">
    <citation type="submission" date="2023-02" db="EMBL/GenBank/DDBJ databases">
        <authorList>
            <person name="Swenson N.G."/>
            <person name="Wegrzyn J.L."/>
            <person name="Mcevoy S.L."/>
        </authorList>
    </citation>
    <scope>NUCLEOTIDE SEQUENCE</scope>
    <source>
        <strain evidence="2">91603</strain>
        <tissue evidence="2">Leaf</tissue>
    </source>
</reference>
<name>A0AAD5NH19_ACENE</name>
<sequence>MLLCFCVIFSHTVLFLLQNDYLIHAWGRDFQLSYCAQGERTKIVGVVDSKYIVHLGLPTLSVSTDEPELNSIGQATSYQKEHLPNSEALAPSQSHRYEYRPQVRQQSFNEMQIFRKRWKNAVEEDKCWVDPYQQLTNQTSQ</sequence>
<evidence type="ECO:0000313" key="2">
    <source>
        <dbReference type="EMBL" id="KAI9157484.1"/>
    </source>
</evidence>
<dbReference type="Pfam" id="PF05212">
    <property type="entry name" value="DUF707"/>
    <property type="match status" value="1"/>
</dbReference>
<organism evidence="2 3">
    <name type="scientific">Acer negundo</name>
    <name type="common">Box elder</name>
    <dbReference type="NCBI Taxonomy" id="4023"/>
    <lineage>
        <taxon>Eukaryota</taxon>
        <taxon>Viridiplantae</taxon>
        <taxon>Streptophyta</taxon>
        <taxon>Embryophyta</taxon>
        <taxon>Tracheophyta</taxon>
        <taxon>Spermatophyta</taxon>
        <taxon>Magnoliopsida</taxon>
        <taxon>eudicotyledons</taxon>
        <taxon>Gunneridae</taxon>
        <taxon>Pentapetalae</taxon>
        <taxon>rosids</taxon>
        <taxon>malvids</taxon>
        <taxon>Sapindales</taxon>
        <taxon>Sapindaceae</taxon>
        <taxon>Hippocastanoideae</taxon>
        <taxon>Acereae</taxon>
        <taxon>Acer</taxon>
    </lineage>
</organism>
<evidence type="ECO:0000313" key="3">
    <source>
        <dbReference type="Proteomes" id="UP001064489"/>
    </source>
</evidence>
<feature type="signal peptide" evidence="1">
    <location>
        <begin position="1"/>
        <end position="25"/>
    </location>
</feature>
<dbReference type="InterPro" id="IPR007877">
    <property type="entry name" value="DUF707"/>
</dbReference>
<comment type="caution">
    <text evidence="2">The sequence shown here is derived from an EMBL/GenBank/DDBJ whole genome shotgun (WGS) entry which is preliminary data.</text>
</comment>